<proteinExistence type="predicted"/>
<protein>
    <submittedName>
        <fullName evidence="1">Uncharacterized protein</fullName>
    </submittedName>
</protein>
<reference evidence="1" key="1">
    <citation type="journal article" date="2020" name="Nature">
        <title>Giant virus diversity and host interactions through global metagenomics.</title>
        <authorList>
            <person name="Schulz F."/>
            <person name="Roux S."/>
            <person name="Paez-Espino D."/>
            <person name="Jungbluth S."/>
            <person name="Walsh D.A."/>
            <person name="Denef V.J."/>
            <person name="McMahon K.D."/>
            <person name="Konstantinidis K.T."/>
            <person name="Eloe-Fadrosh E.A."/>
            <person name="Kyrpides N.C."/>
            <person name="Woyke T."/>
        </authorList>
    </citation>
    <scope>NUCLEOTIDE SEQUENCE</scope>
    <source>
        <strain evidence="1">GVMAG-S-ERX555961-36</strain>
    </source>
</reference>
<dbReference type="EMBL" id="MN738764">
    <property type="protein sequence ID" value="QHS83782.1"/>
    <property type="molecule type" value="Genomic_DNA"/>
</dbReference>
<accession>A0A6C0AVJ4</accession>
<dbReference type="AlphaFoldDB" id="A0A6C0AVJ4"/>
<name>A0A6C0AVJ4_9ZZZZ</name>
<evidence type="ECO:0000313" key="1">
    <source>
        <dbReference type="EMBL" id="QHS83782.1"/>
    </source>
</evidence>
<sequence length="82" mass="9803">MDVFRYIVSFIQINERPIVSREFLKSYVLKKWLRLDGIPILVDILWHAPGFCHKYCVCKVATYDDRMIYYCNTKINLITHSS</sequence>
<organism evidence="1">
    <name type="scientific">viral metagenome</name>
    <dbReference type="NCBI Taxonomy" id="1070528"/>
    <lineage>
        <taxon>unclassified sequences</taxon>
        <taxon>metagenomes</taxon>
        <taxon>organismal metagenomes</taxon>
    </lineage>
</organism>